<dbReference type="EMBL" id="ANFM02000027">
    <property type="protein sequence ID" value="EOD78770.1"/>
    <property type="molecule type" value="Genomic_DNA"/>
</dbReference>
<dbReference type="NCBIfam" id="TIGR03177">
    <property type="entry name" value="pilus_cpaB"/>
    <property type="match status" value="1"/>
</dbReference>
<comment type="caution">
    <text evidence="2">The sequence shown here is derived from an EMBL/GenBank/DDBJ whole genome shotgun (WGS) entry which is preliminary data.</text>
</comment>
<evidence type="ECO:0000313" key="3">
    <source>
        <dbReference type="Proteomes" id="UP000011223"/>
    </source>
</evidence>
<dbReference type="eggNOG" id="COG3745">
    <property type="taxonomic scope" value="Bacteria"/>
</dbReference>
<dbReference type="InterPro" id="IPR017592">
    <property type="entry name" value="Pilus_assmbl_Flp-typ_CpaB"/>
</dbReference>
<dbReference type="InterPro" id="IPR031571">
    <property type="entry name" value="RcpC_dom"/>
</dbReference>
<proteinExistence type="predicted"/>
<feature type="domain" description="Flp pilus assembly protein RcpC/CpaB" evidence="1">
    <location>
        <begin position="113"/>
        <end position="218"/>
    </location>
</feature>
<dbReference type="Proteomes" id="UP000011223">
    <property type="component" value="Unassembled WGS sequence"/>
</dbReference>
<dbReference type="RefSeq" id="WP_002539835.1">
    <property type="nucleotide sequence ID" value="NZ_ANFM02000027.1"/>
</dbReference>
<evidence type="ECO:0000259" key="1">
    <source>
        <dbReference type="Pfam" id="PF16976"/>
    </source>
</evidence>
<protein>
    <submittedName>
        <fullName evidence="2">Flp pilus assembly protein RcpC/CpaB</fullName>
    </submittedName>
</protein>
<accession>R1ITU0</accession>
<dbReference type="AlphaFoldDB" id="R1ITU0"/>
<gene>
    <name evidence="2" type="ORF">D515_02275</name>
</gene>
<organism evidence="2 3">
    <name type="scientific">Grimontia indica</name>
    <dbReference type="NCBI Taxonomy" id="1056512"/>
    <lineage>
        <taxon>Bacteria</taxon>
        <taxon>Pseudomonadati</taxon>
        <taxon>Pseudomonadota</taxon>
        <taxon>Gammaproteobacteria</taxon>
        <taxon>Vibrionales</taxon>
        <taxon>Vibrionaceae</taxon>
        <taxon>Grimontia</taxon>
    </lineage>
</organism>
<sequence>MSQRLFFIIATLSISIGVLGLSGVFQSRPSTASGISHISYQVAQLKEPLLKGEMLKSGNFRYFRINEETALEQGILYDTNISIISGMVAKRSISAQEYLSQSDFITPEDPGYVDAVIEDGMAPYSLTIEKKKFIGSGISVGDNVDIIILTSDDQNIGESSKSKFIDSFRTLSVSPLLQNVRVLAIDEDHDEGLLPLTIELDREQIAKMVIARRIGILEVIKSTDNFLKPSNSLSADTHDVLPNFKSVTEIRGQQRAFN</sequence>
<name>R1ITU0_9GAMM</name>
<keyword evidence="3" id="KW-1185">Reference proteome</keyword>
<reference evidence="2 3" key="1">
    <citation type="journal article" date="2014" name="PLoS ONE">
        <title>Grimontia indica AK16(T), sp. nov., Isolated from a Seawater Sample Reports the Presence of Pathogenic Genes Similar to Vibrio Genus.</title>
        <authorList>
            <person name="Singh A."/>
            <person name="Vaidya B."/>
            <person name="Khatri I."/>
            <person name="Srinivas T.N."/>
            <person name="Subramanian S."/>
            <person name="Korpole S."/>
            <person name="Pinnaka A.K."/>
        </authorList>
    </citation>
    <scope>NUCLEOTIDE SEQUENCE [LARGE SCALE GENOMIC DNA]</scope>
    <source>
        <strain evidence="2 3">AK16</strain>
    </source>
</reference>
<dbReference type="Pfam" id="PF16976">
    <property type="entry name" value="RcpC"/>
    <property type="match status" value="1"/>
</dbReference>
<evidence type="ECO:0000313" key="2">
    <source>
        <dbReference type="EMBL" id="EOD78770.1"/>
    </source>
</evidence>